<evidence type="ECO:0000313" key="2">
    <source>
        <dbReference type="EMBL" id="MBB5226215.1"/>
    </source>
</evidence>
<dbReference type="PANTHER" id="PTHR47505">
    <property type="entry name" value="DNA UTILIZATION PROTEIN YHGH"/>
    <property type="match status" value="1"/>
</dbReference>
<name>A0A7W8G9B5_9SPIR</name>
<dbReference type="InterPro" id="IPR029057">
    <property type="entry name" value="PRTase-like"/>
</dbReference>
<dbReference type="AlphaFoldDB" id="A0A7W8G9B5"/>
<dbReference type="RefSeq" id="WP_184659279.1">
    <property type="nucleotide sequence ID" value="NZ_CP031518.1"/>
</dbReference>
<keyword evidence="3" id="KW-1185">Reference proteome</keyword>
<evidence type="ECO:0000313" key="3">
    <source>
        <dbReference type="Proteomes" id="UP000518887"/>
    </source>
</evidence>
<proteinExistence type="inferred from homology"/>
<sequence>MVKRENFFRFESRTFALSFVLMTFVQNIVSLFLGGEKCLCCSRRTLRIPLCKSCLPKLDSLGFKETCSVCGRELISEIGICSHCRENPALQSLDGAFSLHCYQLWKKSLLFAWKLEDKRSLSPYFAALFHRKLKSLEKETGLALAVVPVPPRKGKIRERGWDQIDELCFYLRKGWNVKILPLLERLTHTQQKKLDRIQRIEGISSSYRLRKEKWLRRKFPHLPEAVVLADDVLTTGSTIEACARELKKLGIKRVFSITLFIVD</sequence>
<organism evidence="2 3">
    <name type="scientific">Treponema ruminis</name>
    <dbReference type="NCBI Taxonomy" id="744515"/>
    <lineage>
        <taxon>Bacteria</taxon>
        <taxon>Pseudomonadati</taxon>
        <taxon>Spirochaetota</taxon>
        <taxon>Spirochaetia</taxon>
        <taxon>Spirochaetales</taxon>
        <taxon>Treponemataceae</taxon>
        <taxon>Treponema</taxon>
    </lineage>
</organism>
<dbReference type="InterPro" id="IPR000836">
    <property type="entry name" value="PRTase_dom"/>
</dbReference>
<protein>
    <submittedName>
        <fullName evidence="2">ComF family protein</fullName>
    </submittedName>
</protein>
<gene>
    <name evidence="2" type="ORF">HNP76_001588</name>
</gene>
<dbReference type="EMBL" id="JACHFQ010000005">
    <property type="protein sequence ID" value="MBB5226215.1"/>
    <property type="molecule type" value="Genomic_DNA"/>
</dbReference>
<dbReference type="SUPFAM" id="SSF53271">
    <property type="entry name" value="PRTase-like"/>
    <property type="match status" value="1"/>
</dbReference>
<dbReference type="InterPro" id="IPR051910">
    <property type="entry name" value="ComF/GntX_DNA_util-trans"/>
</dbReference>
<dbReference type="Gene3D" id="3.40.50.2020">
    <property type="match status" value="1"/>
</dbReference>
<reference evidence="2 3" key="1">
    <citation type="submission" date="2020-08" db="EMBL/GenBank/DDBJ databases">
        <title>Genomic Encyclopedia of Type Strains, Phase IV (KMG-IV): sequencing the most valuable type-strain genomes for metagenomic binning, comparative biology and taxonomic classification.</title>
        <authorList>
            <person name="Goeker M."/>
        </authorList>
    </citation>
    <scope>NUCLEOTIDE SEQUENCE [LARGE SCALE GENOMIC DNA]</scope>
    <source>
        <strain evidence="2 3">DSM 103462</strain>
    </source>
</reference>
<dbReference type="PANTHER" id="PTHR47505:SF1">
    <property type="entry name" value="DNA UTILIZATION PROTEIN YHGH"/>
    <property type="match status" value="1"/>
</dbReference>
<accession>A0A7W8G9B5</accession>
<evidence type="ECO:0000256" key="1">
    <source>
        <dbReference type="ARBA" id="ARBA00008007"/>
    </source>
</evidence>
<comment type="similarity">
    <text evidence="1">Belongs to the ComF/GntX family.</text>
</comment>
<comment type="caution">
    <text evidence="2">The sequence shown here is derived from an EMBL/GenBank/DDBJ whole genome shotgun (WGS) entry which is preliminary data.</text>
</comment>
<dbReference type="CDD" id="cd06223">
    <property type="entry name" value="PRTases_typeI"/>
    <property type="match status" value="1"/>
</dbReference>
<dbReference type="Proteomes" id="UP000518887">
    <property type="component" value="Unassembled WGS sequence"/>
</dbReference>